<dbReference type="STRING" id="441103.TRN7648_03640"/>
<feature type="chain" id="PRO_5006063962" evidence="4">
    <location>
        <begin position="36"/>
        <end position="359"/>
    </location>
</feature>
<evidence type="ECO:0000256" key="4">
    <source>
        <dbReference type="SAM" id="SignalP"/>
    </source>
</evidence>
<evidence type="ECO:0000256" key="1">
    <source>
        <dbReference type="ARBA" id="ARBA00004196"/>
    </source>
</evidence>
<dbReference type="GO" id="GO:1990281">
    <property type="term" value="C:efflux pump complex"/>
    <property type="evidence" value="ECO:0007669"/>
    <property type="project" value="TreeGrafter"/>
</dbReference>
<feature type="domain" description="Multidrug resistance protein MdtA-like C-terminal permuted SH3" evidence="6">
    <location>
        <begin position="282"/>
        <end position="342"/>
    </location>
</feature>
<dbReference type="RefSeq" id="WP_095591008.1">
    <property type="nucleotide sequence ID" value="NZ_CYSE01000009.1"/>
</dbReference>
<gene>
    <name evidence="7" type="primary">mdtA_1</name>
    <name evidence="7" type="ORF">TRN7648_03640</name>
</gene>
<proteinExistence type="inferred from homology"/>
<dbReference type="Proteomes" id="UP000054935">
    <property type="component" value="Unassembled WGS sequence"/>
</dbReference>
<organism evidence="7 8">
    <name type="scientific">Tropicibacter naphthalenivorans</name>
    <dbReference type="NCBI Taxonomy" id="441103"/>
    <lineage>
        <taxon>Bacteria</taxon>
        <taxon>Pseudomonadati</taxon>
        <taxon>Pseudomonadota</taxon>
        <taxon>Alphaproteobacteria</taxon>
        <taxon>Rhodobacterales</taxon>
        <taxon>Roseobacteraceae</taxon>
        <taxon>Tropicibacter</taxon>
    </lineage>
</organism>
<dbReference type="EMBL" id="CYSE01000009">
    <property type="protein sequence ID" value="CUH81792.1"/>
    <property type="molecule type" value="Genomic_DNA"/>
</dbReference>
<comment type="subcellular location">
    <subcellularLocation>
        <location evidence="1">Cell envelope</location>
    </subcellularLocation>
</comment>
<accession>A0A0P1H1A2</accession>
<reference evidence="7 8" key="1">
    <citation type="submission" date="2015-09" db="EMBL/GenBank/DDBJ databases">
        <authorList>
            <consortium name="Swine Surveillance"/>
        </authorList>
    </citation>
    <scope>NUCLEOTIDE SEQUENCE [LARGE SCALE GENOMIC DNA]</scope>
    <source>
        <strain evidence="7 8">CECT 7648</strain>
    </source>
</reference>
<dbReference type="InterPro" id="IPR058627">
    <property type="entry name" value="MdtA-like_C"/>
</dbReference>
<evidence type="ECO:0000313" key="7">
    <source>
        <dbReference type="EMBL" id="CUH81792.1"/>
    </source>
</evidence>
<evidence type="ECO:0000313" key="8">
    <source>
        <dbReference type="Proteomes" id="UP000054935"/>
    </source>
</evidence>
<dbReference type="PANTHER" id="PTHR30469">
    <property type="entry name" value="MULTIDRUG RESISTANCE PROTEIN MDTA"/>
    <property type="match status" value="1"/>
</dbReference>
<dbReference type="AlphaFoldDB" id="A0A0P1H1A2"/>
<dbReference type="Gene3D" id="1.10.287.470">
    <property type="entry name" value="Helix hairpin bin"/>
    <property type="match status" value="1"/>
</dbReference>
<dbReference type="GO" id="GO:0015562">
    <property type="term" value="F:efflux transmembrane transporter activity"/>
    <property type="evidence" value="ECO:0007669"/>
    <property type="project" value="TreeGrafter"/>
</dbReference>
<evidence type="ECO:0000259" key="5">
    <source>
        <dbReference type="Pfam" id="PF25917"/>
    </source>
</evidence>
<keyword evidence="8" id="KW-1185">Reference proteome</keyword>
<protein>
    <submittedName>
        <fullName evidence="7">Multidrug transporter MdtA</fullName>
    </submittedName>
</protein>
<evidence type="ECO:0000256" key="2">
    <source>
        <dbReference type="ARBA" id="ARBA00009477"/>
    </source>
</evidence>
<dbReference type="Gene3D" id="2.40.420.20">
    <property type="match status" value="1"/>
</dbReference>
<evidence type="ECO:0000259" key="6">
    <source>
        <dbReference type="Pfam" id="PF25967"/>
    </source>
</evidence>
<dbReference type="Pfam" id="PF25967">
    <property type="entry name" value="RND-MFP_C"/>
    <property type="match status" value="1"/>
</dbReference>
<dbReference type="Gene3D" id="2.40.50.100">
    <property type="match status" value="1"/>
</dbReference>
<comment type="similarity">
    <text evidence="2">Belongs to the membrane fusion protein (MFP) (TC 8.A.1) family.</text>
</comment>
<dbReference type="InterPro" id="IPR006143">
    <property type="entry name" value="RND_pump_MFP"/>
</dbReference>
<dbReference type="OrthoDB" id="9813967at2"/>
<dbReference type="NCBIfam" id="TIGR01730">
    <property type="entry name" value="RND_mfp"/>
    <property type="match status" value="1"/>
</dbReference>
<dbReference type="Pfam" id="PF25917">
    <property type="entry name" value="BSH_RND"/>
    <property type="match status" value="1"/>
</dbReference>
<feature type="domain" description="Multidrug resistance protein MdtA-like barrel-sandwich hybrid" evidence="5">
    <location>
        <begin position="66"/>
        <end position="185"/>
    </location>
</feature>
<dbReference type="SUPFAM" id="SSF111369">
    <property type="entry name" value="HlyD-like secretion proteins"/>
    <property type="match status" value="1"/>
</dbReference>
<sequence>MVKAYEIAHRAMRFTCRFGGMLGIALGVIVTAAHADDAPFVKLAPVTAGASQLERVFFGKVVARATVDLAFQVSGQIVELSLDEGAAVSKGSALARMDLEPFELALEQAQANEDQARRTVERFEKLAGSSVAETNLEDARTTMTIADVALRDAQRNLEHATLVAPFDGIVASRLVPNFSTVTAGTPIVRLHDLSELRIEIDVPETLFQRAGQDPNVVFTAQFPASDRSFPLEVREYNAETAEIGQTYSITLGMPLPEDLIVLPGSSVEVTAVLQTGGQSLEVPTSAVVIGNDNETYVMVFGPTGASRGTVTRTPITIEPTNRGTAQVVEGLSDGQEIVVSGASALADGTAVRRFIGFGD</sequence>
<keyword evidence="4" id="KW-0732">Signal</keyword>
<evidence type="ECO:0000256" key="3">
    <source>
        <dbReference type="ARBA" id="ARBA00022448"/>
    </source>
</evidence>
<name>A0A0P1H1A2_9RHOB</name>
<keyword evidence="3" id="KW-0813">Transport</keyword>
<dbReference type="InterPro" id="IPR058625">
    <property type="entry name" value="MdtA-like_BSH"/>
</dbReference>
<dbReference type="PANTHER" id="PTHR30469:SF20">
    <property type="entry name" value="EFFLUX RND TRANSPORTER PERIPLASMIC ADAPTOR SUBUNIT"/>
    <property type="match status" value="1"/>
</dbReference>
<feature type="signal peptide" evidence="4">
    <location>
        <begin position="1"/>
        <end position="35"/>
    </location>
</feature>
<dbReference type="Gene3D" id="2.40.30.170">
    <property type="match status" value="1"/>
</dbReference>